<sequence>MSGAQTCHLIHILPSKNSTLAAGRRKTPRSLSPRSLDARMRVSHRNTLNAQQVAPASLGLKAMYSNVVCRV</sequence>
<dbReference type="EMBL" id="JAUIRO010000008">
    <property type="protein sequence ID" value="KAK0703942.1"/>
    <property type="molecule type" value="Genomic_DNA"/>
</dbReference>
<dbReference type="AlphaFoldDB" id="A0AA40DKA7"/>
<name>A0AA40DKA7_9PEZI</name>
<proteinExistence type="predicted"/>
<organism evidence="1 2">
    <name type="scientific">Lasiosphaeria miniovina</name>
    <dbReference type="NCBI Taxonomy" id="1954250"/>
    <lineage>
        <taxon>Eukaryota</taxon>
        <taxon>Fungi</taxon>
        <taxon>Dikarya</taxon>
        <taxon>Ascomycota</taxon>
        <taxon>Pezizomycotina</taxon>
        <taxon>Sordariomycetes</taxon>
        <taxon>Sordariomycetidae</taxon>
        <taxon>Sordariales</taxon>
        <taxon>Lasiosphaeriaceae</taxon>
        <taxon>Lasiosphaeria</taxon>
    </lineage>
</organism>
<gene>
    <name evidence="1" type="ORF">B0T26DRAFT_733333</name>
</gene>
<evidence type="ECO:0000313" key="2">
    <source>
        <dbReference type="Proteomes" id="UP001172101"/>
    </source>
</evidence>
<keyword evidence="2" id="KW-1185">Reference proteome</keyword>
<accession>A0AA40DKA7</accession>
<dbReference type="Proteomes" id="UP001172101">
    <property type="component" value="Unassembled WGS sequence"/>
</dbReference>
<comment type="caution">
    <text evidence="1">The sequence shown here is derived from an EMBL/GenBank/DDBJ whole genome shotgun (WGS) entry which is preliminary data.</text>
</comment>
<dbReference type="RefSeq" id="XP_060290801.1">
    <property type="nucleotide sequence ID" value="XM_060443144.1"/>
</dbReference>
<reference evidence="1" key="1">
    <citation type="submission" date="2023-06" db="EMBL/GenBank/DDBJ databases">
        <title>Genome-scale phylogeny and comparative genomics of the fungal order Sordariales.</title>
        <authorList>
            <consortium name="Lawrence Berkeley National Laboratory"/>
            <person name="Hensen N."/>
            <person name="Bonometti L."/>
            <person name="Westerberg I."/>
            <person name="Brannstrom I.O."/>
            <person name="Guillou S."/>
            <person name="Cros-Aarteil S."/>
            <person name="Calhoun S."/>
            <person name="Haridas S."/>
            <person name="Kuo A."/>
            <person name="Mondo S."/>
            <person name="Pangilinan J."/>
            <person name="Riley R."/>
            <person name="LaButti K."/>
            <person name="Andreopoulos B."/>
            <person name="Lipzen A."/>
            <person name="Chen C."/>
            <person name="Yanf M."/>
            <person name="Daum C."/>
            <person name="Ng V."/>
            <person name="Clum A."/>
            <person name="Steindorff A."/>
            <person name="Ohm R."/>
            <person name="Martin F."/>
            <person name="Silar P."/>
            <person name="Natvig D."/>
            <person name="Lalanne C."/>
            <person name="Gautier V."/>
            <person name="Ament-velasquez S.L."/>
            <person name="Kruys A."/>
            <person name="Hutchinson M.I."/>
            <person name="Powell A.J."/>
            <person name="Barry K."/>
            <person name="Miller A.N."/>
            <person name="Grigoriev I.V."/>
            <person name="Debuchy R."/>
            <person name="Gladieux P."/>
            <person name="Thoren M.H."/>
            <person name="Johannesson H."/>
        </authorList>
    </citation>
    <scope>NUCLEOTIDE SEQUENCE</scope>
    <source>
        <strain evidence="1">SMH2392-1A</strain>
    </source>
</reference>
<dbReference type="GeneID" id="85326414"/>
<protein>
    <submittedName>
        <fullName evidence="1">Uncharacterized protein</fullName>
    </submittedName>
</protein>
<evidence type="ECO:0000313" key="1">
    <source>
        <dbReference type="EMBL" id="KAK0703942.1"/>
    </source>
</evidence>